<proteinExistence type="predicted"/>
<organism evidence="1">
    <name type="scientific">Arundo donax</name>
    <name type="common">Giant reed</name>
    <name type="synonym">Donax arundinaceus</name>
    <dbReference type="NCBI Taxonomy" id="35708"/>
    <lineage>
        <taxon>Eukaryota</taxon>
        <taxon>Viridiplantae</taxon>
        <taxon>Streptophyta</taxon>
        <taxon>Embryophyta</taxon>
        <taxon>Tracheophyta</taxon>
        <taxon>Spermatophyta</taxon>
        <taxon>Magnoliopsida</taxon>
        <taxon>Liliopsida</taxon>
        <taxon>Poales</taxon>
        <taxon>Poaceae</taxon>
        <taxon>PACMAD clade</taxon>
        <taxon>Arundinoideae</taxon>
        <taxon>Arundineae</taxon>
        <taxon>Arundo</taxon>
    </lineage>
</organism>
<name>A0A0A8Y2K2_ARUDO</name>
<dbReference type="AlphaFoldDB" id="A0A0A8Y2K2"/>
<reference evidence="1" key="1">
    <citation type="submission" date="2014-09" db="EMBL/GenBank/DDBJ databases">
        <authorList>
            <person name="Magalhaes I.L.F."/>
            <person name="Oliveira U."/>
            <person name="Santos F.R."/>
            <person name="Vidigal T.H.D.A."/>
            <person name="Brescovit A.D."/>
            <person name="Santos A.J."/>
        </authorList>
    </citation>
    <scope>NUCLEOTIDE SEQUENCE</scope>
    <source>
        <tissue evidence="1">Shoot tissue taken approximately 20 cm above the soil surface</tissue>
    </source>
</reference>
<protein>
    <submittedName>
        <fullName evidence="1">Uncharacterized protein</fullName>
    </submittedName>
</protein>
<dbReference type="EMBL" id="GBRH01278477">
    <property type="protein sequence ID" value="JAD19418.1"/>
    <property type="molecule type" value="Transcribed_RNA"/>
</dbReference>
<evidence type="ECO:0000313" key="1">
    <source>
        <dbReference type="EMBL" id="JAD19418.1"/>
    </source>
</evidence>
<sequence>MMSNVKDIDTCAIHENNLLKNK</sequence>
<reference evidence="1" key="2">
    <citation type="journal article" date="2015" name="Data Brief">
        <title>Shoot transcriptome of the giant reed, Arundo donax.</title>
        <authorList>
            <person name="Barrero R.A."/>
            <person name="Guerrero F.D."/>
            <person name="Moolhuijzen P."/>
            <person name="Goolsby J.A."/>
            <person name="Tidwell J."/>
            <person name="Bellgard S.E."/>
            <person name="Bellgard M.I."/>
        </authorList>
    </citation>
    <scope>NUCLEOTIDE SEQUENCE</scope>
    <source>
        <tissue evidence="1">Shoot tissue taken approximately 20 cm above the soil surface</tissue>
    </source>
</reference>
<accession>A0A0A8Y2K2</accession>